<feature type="coiled-coil region" evidence="1">
    <location>
        <begin position="105"/>
        <end position="251"/>
    </location>
</feature>
<keyword evidence="1" id="KW-0175">Coiled coil</keyword>
<feature type="region of interest" description="Disordered" evidence="2">
    <location>
        <begin position="577"/>
        <end position="603"/>
    </location>
</feature>
<dbReference type="AlphaFoldDB" id="A0A1D3D3S8"/>
<proteinExistence type="predicted"/>
<name>A0A1D3D3S8_9EIME</name>
<evidence type="ECO:0000256" key="2">
    <source>
        <dbReference type="SAM" id="MobiDB-lite"/>
    </source>
</evidence>
<sequence>MRQQHQIALSSSGRGIQRDCGLCFASLQLFQQSLAGFFRAHFQQKSDLEEFSKQAAQDEARDSGEEAEVAAAAAASEASELLLLLQEKETQLLLQSHELERPLWLQQLRQDFEELNDDYDRCQREHETHKQHQRQKQQELYEQQVALQQQQQLFEIQQQKAQEEQEQQRLLLNNERDSVAQMKRSEQQCEELRSHLSAKERTLMQQRQLQQNQQQLVQQLREDLQNSVQHSKDLELELQLREADLKQQQQQWYQDRKDLEYQKQQNKLVQGTHQRDEVQKQILAQQQQQEGHAGHQEAQKPEPDEPPQQQQCRRARRCQLVQQRIEHQGKEMQQQREAEKQLSFSEEKYRSMQKDAQVQEELKNKEQQILLLQQQQTHHTAESHKQQQQLQEDLLQCTMQRDELQKRLNDKAQMLQQQVQQLQMHKARADLLHQQKEKLQQELLTSTQKLEGLQHQQQEHLQLYQQQQRELETLRQQLQVPLSLKQEPILQQQTQTQKALISPNEGRYRRLQERKALYNKCCELKEQSADLRLHVHHHQQRQLACGSCRLPCSNNCAEQRLRRENSVSAANCKTSSFKERESGPFGSWSNQKTGTDPRQPRQLQQQLQQAQRQPQGACRCCSKVKVDTSPSSYCITTSSLDSKCKFVEMYVTASVSANTDPNRKVNNHGSTNKKSCYTNSIFAPRQAKYCGFTERTAAIDA</sequence>
<protein>
    <submittedName>
        <fullName evidence="3">Uncharacterized protein</fullName>
    </submittedName>
</protein>
<keyword evidence="4" id="KW-1185">Reference proteome</keyword>
<accession>A0A1D3D3S8</accession>
<feature type="compositionally biased region" description="Low complexity" evidence="2">
    <location>
        <begin position="307"/>
        <end position="323"/>
    </location>
</feature>
<comment type="caution">
    <text evidence="3">The sequence shown here is derived from an EMBL/GenBank/DDBJ whole genome shotgun (WGS) entry which is preliminary data.</text>
</comment>
<dbReference type="Proteomes" id="UP000095192">
    <property type="component" value="Unassembled WGS sequence"/>
</dbReference>
<feature type="compositionally biased region" description="Polar residues" evidence="2">
    <location>
        <begin position="587"/>
        <end position="596"/>
    </location>
</feature>
<dbReference type="EMBL" id="JROU02000847">
    <property type="protein sequence ID" value="OEH78107.1"/>
    <property type="molecule type" value="Genomic_DNA"/>
</dbReference>
<organism evidence="3 4">
    <name type="scientific">Cyclospora cayetanensis</name>
    <dbReference type="NCBI Taxonomy" id="88456"/>
    <lineage>
        <taxon>Eukaryota</taxon>
        <taxon>Sar</taxon>
        <taxon>Alveolata</taxon>
        <taxon>Apicomplexa</taxon>
        <taxon>Conoidasida</taxon>
        <taxon>Coccidia</taxon>
        <taxon>Eucoccidiorida</taxon>
        <taxon>Eimeriorina</taxon>
        <taxon>Eimeriidae</taxon>
        <taxon>Cyclospora</taxon>
    </lineage>
</organism>
<evidence type="ECO:0000256" key="1">
    <source>
        <dbReference type="SAM" id="Coils"/>
    </source>
</evidence>
<gene>
    <name evidence="3" type="ORF">cyc_00543</name>
</gene>
<evidence type="ECO:0000313" key="3">
    <source>
        <dbReference type="EMBL" id="OEH78107.1"/>
    </source>
</evidence>
<evidence type="ECO:0000313" key="4">
    <source>
        <dbReference type="Proteomes" id="UP000095192"/>
    </source>
</evidence>
<feature type="compositionally biased region" description="Basic and acidic residues" evidence="2">
    <location>
        <begin position="292"/>
        <end position="303"/>
    </location>
</feature>
<dbReference type="InParanoid" id="A0A1D3D3S8"/>
<dbReference type="VEuPathDB" id="ToxoDB:cyc_00543"/>
<feature type="region of interest" description="Disordered" evidence="2">
    <location>
        <begin position="283"/>
        <end position="360"/>
    </location>
</feature>
<reference evidence="3 4" key="1">
    <citation type="journal article" date="2016" name="BMC Genomics">
        <title>Comparative genomics reveals Cyclospora cayetanensis possesses coccidia-like metabolism and invasion components but unique surface antigens.</title>
        <authorList>
            <person name="Liu S."/>
            <person name="Wang L."/>
            <person name="Zheng H."/>
            <person name="Xu Z."/>
            <person name="Roellig D.M."/>
            <person name="Li N."/>
            <person name="Frace M.A."/>
            <person name="Tang K."/>
            <person name="Arrowood M.J."/>
            <person name="Moss D.M."/>
            <person name="Zhang L."/>
            <person name="Feng Y."/>
            <person name="Xiao L."/>
        </authorList>
    </citation>
    <scope>NUCLEOTIDE SEQUENCE [LARGE SCALE GENOMIC DNA]</scope>
    <source>
        <strain evidence="3 4">CHN_HEN01</strain>
    </source>
</reference>
<feature type="compositionally biased region" description="Basic and acidic residues" evidence="2">
    <location>
        <begin position="324"/>
        <end position="353"/>
    </location>
</feature>